<protein>
    <recommendedName>
        <fullName evidence="6">Terpene synthase</fullName>
        <ecNumber evidence="6">4.2.3.-</ecNumber>
    </recommendedName>
</protein>
<keyword evidence="8" id="KW-1185">Reference proteome</keyword>
<comment type="similarity">
    <text evidence="2 6">Belongs to the terpene synthase family.</text>
</comment>
<dbReference type="PANTHER" id="PTHR35201">
    <property type="entry name" value="TERPENE SYNTHASE"/>
    <property type="match status" value="1"/>
</dbReference>
<evidence type="ECO:0000313" key="7">
    <source>
        <dbReference type="EMBL" id="KAF7326901.1"/>
    </source>
</evidence>
<dbReference type="EC" id="4.2.3.-" evidence="6"/>
<evidence type="ECO:0000256" key="5">
    <source>
        <dbReference type="ARBA" id="ARBA00023239"/>
    </source>
</evidence>
<dbReference type="SUPFAM" id="SSF48576">
    <property type="entry name" value="Terpenoid synthases"/>
    <property type="match status" value="1"/>
</dbReference>
<dbReference type="AlphaFoldDB" id="A0A8H6U0Z3"/>
<dbReference type="SFLD" id="SFLDG01020">
    <property type="entry name" value="Terpene_Cyclase_Like_2"/>
    <property type="match status" value="1"/>
</dbReference>
<evidence type="ECO:0000256" key="2">
    <source>
        <dbReference type="ARBA" id="ARBA00006333"/>
    </source>
</evidence>
<keyword evidence="3 6" id="KW-0479">Metal-binding</keyword>
<evidence type="ECO:0000256" key="4">
    <source>
        <dbReference type="ARBA" id="ARBA00022842"/>
    </source>
</evidence>
<comment type="cofactor">
    <cofactor evidence="1 6">
        <name>Mg(2+)</name>
        <dbReference type="ChEBI" id="CHEBI:18420"/>
    </cofactor>
</comment>
<organism evidence="7 8">
    <name type="scientific">Mycena venus</name>
    <dbReference type="NCBI Taxonomy" id="2733690"/>
    <lineage>
        <taxon>Eukaryota</taxon>
        <taxon>Fungi</taxon>
        <taxon>Dikarya</taxon>
        <taxon>Basidiomycota</taxon>
        <taxon>Agaricomycotina</taxon>
        <taxon>Agaricomycetes</taxon>
        <taxon>Agaricomycetidae</taxon>
        <taxon>Agaricales</taxon>
        <taxon>Marasmiineae</taxon>
        <taxon>Mycenaceae</taxon>
        <taxon>Mycena</taxon>
    </lineage>
</organism>
<gene>
    <name evidence="7" type="ORF">MVEN_02584000</name>
</gene>
<dbReference type="PANTHER" id="PTHR35201:SF4">
    <property type="entry name" value="BETA-PINACENE SYNTHASE-RELATED"/>
    <property type="match status" value="1"/>
</dbReference>
<comment type="caution">
    <text evidence="7">The sequence shown here is derived from an EMBL/GenBank/DDBJ whole genome shotgun (WGS) entry which is preliminary data.</text>
</comment>
<dbReference type="Gene3D" id="1.10.600.10">
    <property type="entry name" value="Farnesyl Diphosphate Synthase"/>
    <property type="match status" value="1"/>
</dbReference>
<dbReference type="GO" id="GO:0008299">
    <property type="term" value="P:isoprenoid biosynthetic process"/>
    <property type="evidence" value="ECO:0007669"/>
    <property type="project" value="UniProtKB-ARBA"/>
</dbReference>
<accession>A0A8H6U0Z3</accession>
<evidence type="ECO:0000256" key="6">
    <source>
        <dbReference type="RuleBase" id="RU366034"/>
    </source>
</evidence>
<evidence type="ECO:0000313" key="8">
    <source>
        <dbReference type="Proteomes" id="UP000620124"/>
    </source>
</evidence>
<dbReference type="GO" id="GO:0046872">
    <property type="term" value="F:metal ion binding"/>
    <property type="evidence" value="ECO:0007669"/>
    <property type="project" value="UniProtKB-KW"/>
</dbReference>
<dbReference type="OrthoDB" id="6486656at2759"/>
<name>A0A8H6U0Z3_9AGAR</name>
<dbReference type="InterPro" id="IPR034686">
    <property type="entry name" value="Terpene_cyclase-like_2"/>
</dbReference>
<dbReference type="EMBL" id="JACAZI010000039">
    <property type="protein sequence ID" value="KAF7326901.1"/>
    <property type="molecule type" value="Genomic_DNA"/>
</dbReference>
<keyword evidence="4 6" id="KW-0460">Magnesium</keyword>
<dbReference type="Proteomes" id="UP000620124">
    <property type="component" value="Unassembled WGS sequence"/>
</dbReference>
<dbReference type="InterPro" id="IPR008949">
    <property type="entry name" value="Isoprenoid_synthase_dom_sf"/>
</dbReference>
<proteinExistence type="inferred from homology"/>
<evidence type="ECO:0000256" key="3">
    <source>
        <dbReference type="ARBA" id="ARBA00022723"/>
    </source>
</evidence>
<dbReference type="GO" id="GO:0010333">
    <property type="term" value="F:terpene synthase activity"/>
    <property type="evidence" value="ECO:0007669"/>
    <property type="project" value="InterPro"/>
</dbReference>
<sequence>MFRIPQTLACWPWPRALNPHYPNAKSESSAWLRSFGAFGETAQAAFDACDFSLLASLAYPAATMEHLRICCDLMNLFFVFDEYTDCVDHKEARRLADIVMDALRHPHKARSADEPVVGEIARQFWCRAIVIASPACQQRFVDSFDHYTESVVAQAEDRGYGLIRNVPDYLATRRENIGAKPSFALLDLGLSLHEDVLAHPCIEKLTVYAIDMLIIGNDLCSYRIEFCRGDASHNILTVVMQQFDVDLANAVLWVENYHKELVEKFFAAVINDLPQWQDTDIERQVTNLVEGLGNWVRANDAWSFESQRYFGNDGPSVQTHRVVSVEDV</sequence>
<dbReference type="SFLD" id="SFLDS00005">
    <property type="entry name" value="Isoprenoid_Synthase_Type_I"/>
    <property type="match status" value="1"/>
</dbReference>
<dbReference type="Pfam" id="PF19086">
    <property type="entry name" value="Terpene_syn_C_2"/>
    <property type="match status" value="1"/>
</dbReference>
<keyword evidence="5 6" id="KW-0456">Lyase</keyword>
<reference evidence="7" key="1">
    <citation type="submission" date="2020-05" db="EMBL/GenBank/DDBJ databases">
        <title>Mycena genomes resolve the evolution of fungal bioluminescence.</title>
        <authorList>
            <person name="Tsai I.J."/>
        </authorList>
    </citation>
    <scope>NUCLEOTIDE SEQUENCE</scope>
    <source>
        <strain evidence="7">CCC161011</strain>
    </source>
</reference>
<evidence type="ECO:0000256" key="1">
    <source>
        <dbReference type="ARBA" id="ARBA00001946"/>
    </source>
</evidence>